<dbReference type="InterPro" id="IPR023299">
    <property type="entry name" value="ATPase_P-typ_cyto_dom_N"/>
</dbReference>
<dbReference type="Gene3D" id="3.40.1110.10">
    <property type="entry name" value="Calcium-transporting ATPase, cytoplasmic domain N"/>
    <property type="match status" value="1"/>
</dbReference>
<dbReference type="SUPFAM" id="SSF81653">
    <property type="entry name" value="Calcium ATPase, transduction domain A"/>
    <property type="match status" value="1"/>
</dbReference>
<evidence type="ECO:0000256" key="8">
    <source>
        <dbReference type="ARBA" id="ARBA00022840"/>
    </source>
</evidence>
<dbReference type="FunFam" id="3.40.50.1000:FF:000014">
    <property type="entry name" value="Phospholipid-transporting ATPase"/>
    <property type="match status" value="1"/>
</dbReference>
<dbReference type="InterPro" id="IPR032631">
    <property type="entry name" value="P-type_ATPase_N"/>
</dbReference>
<dbReference type="GO" id="GO:0005524">
    <property type="term" value="F:ATP binding"/>
    <property type="evidence" value="ECO:0007669"/>
    <property type="project" value="UniProtKB-UniRule"/>
</dbReference>
<evidence type="ECO:0000256" key="9">
    <source>
        <dbReference type="ARBA" id="ARBA00022842"/>
    </source>
</evidence>
<dbReference type="SFLD" id="SFLDF00027">
    <property type="entry name" value="p-type_atpase"/>
    <property type="match status" value="1"/>
</dbReference>
<feature type="active site" description="4-aspartylphosphate intermediate" evidence="15">
    <location>
        <position position="484"/>
    </location>
</feature>
<evidence type="ECO:0000256" key="10">
    <source>
        <dbReference type="ARBA" id="ARBA00022967"/>
    </source>
</evidence>
<feature type="transmembrane region" description="Helical" evidence="18">
    <location>
        <begin position="953"/>
        <end position="973"/>
    </location>
</feature>
<dbReference type="InterPro" id="IPR023298">
    <property type="entry name" value="ATPase_P-typ_TM_dom_sf"/>
</dbReference>
<feature type="binding site" evidence="17">
    <location>
        <position position="484"/>
    </location>
    <ligand>
        <name>Mg(2+)</name>
        <dbReference type="ChEBI" id="CHEBI:18420"/>
    </ligand>
</feature>
<keyword evidence="9 17" id="KW-0460">Magnesium</keyword>
<feature type="compositionally biased region" description="Low complexity" evidence="19">
    <location>
        <begin position="1256"/>
        <end position="1268"/>
    </location>
</feature>
<sequence length="1525" mass="166906">MTKKIPKLEGPQRVFVNVPVPAAVVFDERGRPSQHFPTNAVYTYKYSVLSFLPKNLFEQFRTSRALLSRIANLYFLGLTVLQFFPKYQTINPFVSALPLIVIVGLTAVKDGFEDWRRHQSDAEMNATVAWCIRGDAWKNSNEPFFKRVATTQPWESWGLKRRGRRKSGGKISPSGPSLENLEAPPPETSKVTATATTGTTIAWTATPWADVVTGDLVLLKDNSPVPADLVILATSEPDGLCYVETKNLDGETNLKIRQGVPATAAVLAPEHLNLIRDFKCVVECERPNNSLYTFTGTLVLPPAGEAGKDAPIQVPLSVQNVLLRGCYLRNTAWAIGLAVQTGASTKIRQNAGKTPMKRSRTEKNMNIQVFINLGVLLAVCIVTCIANPLWERNWSETNPIWLDWTFTGVASFASAAMDAFWNSIIIYQNVVPLSLYITLEIVKTMQAYFIYEDLEMFYAPNHRCIPRSWGIADDLGQIEYVFSDKTGTLTRNMMEFKKFSIAGVIYGAGIVDDDNNVNDDGTSRKVVDTTKPPFWDDLLETHMAVRDTTQYECLREFFLALAVCHSVLVTPATEENPGPPVYKASSPDEAALVQAARAAGFEFLSRENTAINVKIPDGSILRYELLNVLEFNSTRKRMSVVVRTPENWVAVISKGADSVIWERLAEDQETLRDVTGTHLEYFAEEGLRTLCIARAYITEAEYTAWAARYQAASVSLTNREALMDAAAEEIERDLVLIGATAIEDKLQEGVPECIATLMSAGVKVWVLTGDKMETAINIGFSCNLLTRDMRLILIRGDENDKIEENGPVAQLSKALETFFPTDSSSTAPSTCPYGLIIDGAALAVTLQSPYARAHLLRLSMLCASVVCCRVSPLQKAQIVNLVKDSQHSMTLAIGDGANDVSMIQAAHIGVGIAGEEGLQAAMAADYAIAQFRFLSRLLLVHGRWSFRRTSDMILCFFFKNIIWVMVLFWFQFWCGFSSLSLYDPTYTLLYNVVFTALPVITLGIFDQDLSEKYVVMVPPVYSSGIRWVFSFWRFGFYMLDAMVQSVVILLVVLATFRDSAGWPGSYSSAGRVPDLALIGSTSAIIAVINANAVLVVSTNSFTWLSWLAYGFSEAIVILWTIVYSFFPGTTLLGVVIELASSPGFWLSFILATTICQLPRLVVKYTWRLFRPSDTEIVQEIQKFGLDDVLKGDDRDQYHAPHHEPPAAQQPLVSGGAICATPEPQTRPQSREDEEGRLEMGSGNITAQNIRDEESSRAQSATSTAAPTSMRQTAVIDAIPMLEPDLSKAHPVLSGGPPRSRIGSSSSSTAPVRRGGHARSASGSSPHGGVPSPLPAMTLTTRLSIRSIPTPSDLATPTTPYSGNYSTLSLSRRRTTANLHFASRVDIRQSTADLAGSQFSVMRTGETTKNRGFCFGQDKGAADVLASHHSSLDVSSPHTPSSVPGAAGASAASRPGSAMADIARMVREYGPLLSPISPTSATNLPYITGEEAGSGDGSSNPPVIQRSSSRSAPPRISKPPAPRRQL</sequence>
<dbReference type="SUPFAM" id="SSF56784">
    <property type="entry name" value="HAD-like"/>
    <property type="match status" value="1"/>
</dbReference>
<evidence type="ECO:0000256" key="1">
    <source>
        <dbReference type="ARBA" id="ARBA00004127"/>
    </source>
</evidence>
<proteinExistence type="inferred from homology"/>
<evidence type="ECO:0000256" key="14">
    <source>
        <dbReference type="ARBA" id="ARBA00049128"/>
    </source>
</evidence>
<protein>
    <recommendedName>
        <fullName evidence="18">Phospholipid-transporting ATPase</fullName>
        <ecNumber evidence="18">7.6.2.1</ecNumber>
    </recommendedName>
</protein>
<feature type="binding site" evidence="16">
    <location>
        <position position="484"/>
    </location>
    <ligand>
        <name>ATP</name>
        <dbReference type="ChEBI" id="CHEBI:30616"/>
    </ligand>
</feature>
<feature type="binding site" evidence="16">
    <location>
        <position position="768"/>
    </location>
    <ligand>
        <name>ATP</name>
        <dbReference type="ChEBI" id="CHEBI:30616"/>
    </ligand>
</feature>
<feature type="region of interest" description="Disordered" evidence="19">
    <location>
        <begin position="1286"/>
        <end position="1335"/>
    </location>
</feature>
<evidence type="ECO:0000313" key="23">
    <source>
        <dbReference type="Proteomes" id="UP000318582"/>
    </source>
</evidence>
<feature type="binding site" evidence="17">
    <location>
        <position position="895"/>
    </location>
    <ligand>
        <name>Mg(2+)</name>
        <dbReference type="ChEBI" id="CHEBI:18420"/>
    </ligand>
</feature>
<feature type="region of interest" description="Disordered" evidence="19">
    <location>
        <begin position="1347"/>
        <end position="1366"/>
    </location>
</feature>
<feature type="transmembrane region" description="Helical" evidence="18">
    <location>
        <begin position="367"/>
        <end position="389"/>
    </location>
</feature>
<keyword evidence="5 18" id="KW-0812">Transmembrane</keyword>
<evidence type="ECO:0000256" key="6">
    <source>
        <dbReference type="ARBA" id="ARBA00022723"/>
    </source>
</evidence>
<feature type="compositionally biased region" description="Basic residues" evidence="19">
    <location>
        <begin position="159"/>
        <end position="168"/>
    </location>
</feature>
<feature type="compositionally biased region" description="Polar residues" evidence="19">
    <location>
        <begin position="1475"/>
        <end position="1484"/>
    </location>
</feature>
<comment type="similarity">
    <text evidence="2 18">Belongs to the cation transport ATPase (P-type) (TC 3.A.3) family. Type IV subfamily.</text>
</comment>
<evidence type="ECO:0000256" key="18">
    <source>
        <dbReference type="RuleBase" id="RU362033"/>
    </source>
</evidence>
<feature type="binding site" evidence="16">
    <location>
        <position position="869"/>
    </location>
    <ligand>
        <name>ATP</name>
        <dbReference type="ChEBI" id="CHEBI:30616"/>
    </ligand>
</feature>
<evidence type="ECO:0000256" key="13">
    <source>
        <dbReference type="ARBA" id="ARBA00034036"/>
    </source>
</evidence>
<keyword evidence="7 16" id="KW-0547">Nucleotide-binding</keyword>
<feature type="binding site" evidence="16">
    <location>
        <position position="898"/>
    </location>
    <ligand>
        <name>ATP</name>
        <dbReference type="ChEBI" id="CHEBI:30616"/>
    </ligand>
</feature>
<evidence type="ECO:0000259" key="20">
    <source>
        <dbReference type="Pfam" id="PF16209"/>
    </source>
</evidence>
<feature type="transmembrane region" description="Helical" evidence="18">
    <location>
        <begin position="1076"/>
        <end position="1096"/>
    </location>
</feature>
<dbReference type="GO" id="GO:0045332">
    <property type="term" value="P:phospholipid translocation"/>
    <property type="evidence" value="ECO:0007669"/>
    <property type="project" value="TreeGrafter"/>
</dbReference>
<dbReference type="InterPro" id="IPR001757">
    <property type="entry name" value="P_typ_ATPase"/>
</dbReference>
<dbReference type="NCBIfam" id="TIGR01652">
    <property type="entry name" value="ATPase-Plipid"/>
    <property type="match status" value="1"/>
</dbReference>
<feature type="binding site" evidence="16">
    <location>
        <position position="485"/>
    </location>
    <ligand>
        <name>ATP</name>
        <dbReference type="ChEBI" id="CHEBI:30616"/>
    </ligand>
</feature>
<evidence type="ECO:0000256" key="4">
    <source>
        <dbReference type="ARBA" id="ARBA00022553"/>
    </source>
</evidence>
<dbReference type="InterPro" id="IPR036412">
    <property type="entry name" value="HAD-like_sf"/>
</dbReference>
<feature type="binding site" evidence="16">
    <location>
        <position position="875"/>
    </location>
    <ligand>
        <name>ATP</name>
        <dbReference type="ChEBI" id="CHEBI:30616"/>
    </ligand>
</feature>
<comment type="caution">
    <text evidence="22">The sequence shown here is derived from an EMBL/GenBank/DDBJ whole genome shotgun (WGS) entry which is preliminary data.</text>
</comment>
<dbReference type="GO" id="GO:0140326">
    <property type="term" value="F:ATPase-coupled intramembrane lipid transporter activity"/>
    <property type="evidence" value="ECO:0007669"/>
    <property type="project" value="UniProtKB-EC"/>
</dbReference>
<keyword evidence="12 18" id="KW-0472">Membrane</keyword>
<comment type="catalytic activity">
    <reaction evidence="14">
        <text>a 1,2-diacyl-sn-glycero-3-phosphoethanolamine(out) + ATP + H2O = a 1,2-diacyl-sn-glycero-3-phosphoethanolamine(in) + ADP + phosphate + H(+)</text>
        <dbReference type="Rhea" id="RHEA:66132"/>
        <dbReference type="ChEBI" id="CHEBI:15377"/>
        <dbReference type="ChEBI" id="CHEBI:15378"/>
        <dbReference type="ChEBI" id="CHEBI:30616"/>
        <dbReference type="ChEBI" id="CHEBI:43474"/>
        <dbReference type="ChEBI" id="CHEBI:64612"/>
        <dbReference type="ChEBI" id="CHEBI:456216"/>
    </reaction>
    <physiologicalReaction direction="left-to-right" evidence="14">
        <dbReference type="Rhea" id="RHEA:66133"/>
    </physiologicalReaction>
</comment>
<feature type="region of interest" description="Disordered" evidence="19">
    <location>
        <begin position="159"/>
        <end position="191"/>
    </location>
</feature>
<keyword evidence="23" id="KW-1185">Reference proteome</keyword>
<feature type="region of interest" description="Disordered" evidence="19">
    <location>
        <begin position="1473"/>
        <end position="1525"/>
    </location>
</feature>
<evidence type="ECO:0000259" key="21">
    <source>
        <dbReference type="Pfam" id="PF16212"/>
    </source>
</evidence>
<feature type="domain" description="P-type ATPase N-terminal" evidence="20">
    <location>
        <begin position="33"/>
        <end position="95"/>
    </location>
</feature>
<feature type="transmembrane region" description="Helical" evidence="18">
    <location>
        <begin position="1034"/>
        <end position="1056"/>
    </location>
</feature>
<dbReference type="EC" id="7.6.2.1" evidence="18"/>
<keyword evidence="10 18" id="KW-1278">Translocase</keyword>
<evidence type="ECO:0000256" key="15">
    <source>
        <dbReference type="PIRSR" id="PIRSR606539-1"/>
    </source>
</evidence>
<feature type="binding site" evidence="17">
    <location>
        <position position="486"/>
    </location>
    <ligand>
        <name>Mg(2+)</name>
        <dbReference type="ChEBI" id="CHEBI:18420"/>
    </ligand>
</feature>
<dbReference type="SFLD" id="SFLDG00002">
    <property type="entry name" value="C1.7:_P-type_atpase_like"/>
    <property type="match status" value="1"/>
</dbReference>
<dbReference type="PROSITE" id="PS00154">
    <property type="entry name" value="ATPASE_E1_E2"/>
    <property type="match status" value="1"/>
</dbReference>
<evidence type="ECO:0000256" key="11">
    <source>
        <dbReference type="ARBA" id="ARBA00022989"/>
    </source>
</evidence>
<feature type="compositionally biased region" description="Polar residues" evidence="19">
    <location>
        <begin position="1427"/>
        <end position="1438"/>
    </location>
</feature>
<feature type="region of interest" description="Disordered" evidence="19">
    <location>
        <begin position="1194"/>
        <end position="1271"/>
    </location>
</feature>
<dbReference type="PRINTS" id="PR00119">
    <property type="entry name" value="CATATPASE"/>
</dbReference>
<dbReference type="GO" id="GO:0005886">
    <property type="term" value="C:plasma membrane"/>
    <property type="evidence" value="ECO:0007669"/>
    <property type="project" value="TreeGrafter"/>
</dbReference>
<dbReference type="SUPFAM" id="SSF81665">
    <property type="entry name" value="Calcium ATPase, transmembrane domain M"/>
    <property type="match status" value="1"/>
</dbReference>
<evidence type="ECO:0000256" key="7">
    <source>
        <dbReference type="ARBA" id="ARBA00022741"/>
    </source>
</evidence>
<name>A0A507EAM5_9FUNG</name>
<reference evidence="22 23" key="1">
    <citation type="journal article" date="2019" name="Sci. Rep.">
        <title>Comparative genomics of chytrid fungi reveal insights into the obligate biotrophic and pathogenic lifestyle of Synchytrium endobioticum.</title>
        <authorList>
            <person name="van de Vossenberg B.T.L.H."/>
            <person name="Warris S."/>
            <person name="Nguyen H.D.T."/>
            <person name="van Gent-Pelzer M.P.E."/>
            <person name="Joly D.L."/>
            <person name="van de Geest H.C."/>
            <person name="Bonants P.J.M."/>
            <person name="Smith D.S."/>
            <person name="Levesque C.A."/>
            <person name="van der Lee T.A.J."/>
        </authorList>
    </citation>
    <scope>NUCLEOTIDE SEQUENCE [LARGE SCALE GENOMIC DNA]</scope>
    <source>
        <strain evidence="22 23">CBS 809.83</strain>
    </source>
</reference>
<dbReference type="InterPro" id="IPR032630">
    <property type="entry name" value="P_typ_ATPase_c"/>
</dbReference>
<dbReference type="SUPFAM" id="SSF81660">
    <property type="entry name" value="Metal cation-transporting ATPase, ATP-binding domain N"/>
    <property type="match status" value="1"/>
</dbReference>
<dbReference type="InterPro" id="IPR006539">
    <property type="entry name" value="P-type_ATPase_IV"/>
</dbReference>
<keyword evidence="4" id="KW-0597">Phosphoprotein</keyword>
<dbReference type="GO" id="GO:0016887">
    <property type="term" value="F:ATP hydrolysis activity"/>
    <property type="evidence" value="ECO:0007669"/>
    <property type="project" value="InterPro"/>
</dbReference>
<feature type="binding site" evidence="16">
    <location>
        <position position="770"/>
    </location>
    <ligand>
        <name>ATP</name>
        <dbReference type="ChEBI" id="CHEBI:30616"/>
    </ligand>
</feature>
<dbReference type="InterPro" id="IPR018303">
    <property type="entry name" value="ATPase_P-typ_P_site"/>
</dbReference>
<evidence type="ECO:0000256" key="17">
    <source>
        <dbReference type="PIRSR" id="PIRSR606539-3"/>
    </source>
</evidence>
<organism evidence="22 23">
    <name type="scientific">Powellomyces hirtus</name>
    <dbReference type="NCBI Taxonomy" id="109895"/>
    <lineage>
        <taxon>Eukaryota</taxon>
        <taxon>Fungi</taxon>
        <taxon>Fungi incertae sedis</taxon>
        <taxon>Chytridiomycota</taxon>
        <taxon>Chytridiomycota incertae sedis</taxon>
        <taxon>Chytridiomycetes</taxon>
        <taxon>Spizellomycetales</taxon>
        <taxon>Powellomycetaceae</taxon>
        <taxon>Powellomyces</taxon>
    </lineage>
</organism>
<feature type="transmembrane region" description="Helical" evidence="18">
    <location>
        <begin position="66"/>
        <end position="84"/>
    </location>
</feature>
<keyword evidence="6 17" id="KW-0479">Metal-binding</keyword>
<dbReference type="Gene3D" id="3.40.50.1000">
    <property type="entry name" value="HAD superfamily/HAD-like"/>
    <property type="match status" value="1"/>
</dbReference>
<dbReference type="FunFam" id="3.40.1110.10:FF:000087">
    <property type="entry name" value="Phospholipid-transporting ATPase"/>
    <property type="match status" value="1"/>
</dbReference>
<evidence type="ECO:0000256" key="19">
    <source>
        <dbReference type="SAM" id="MobiDB-lite"/>
    </source>
</evidence>
<dbReference type="GO" id="GO:0000287">
    <property type="term" value="F:magnesium ion binding"/>
    <property type="evidence" value="ECO:0007669"/>
    <property type="project" value="UniProtKB-UniRule"/>
</dbReference>
<dbReference type="SFLD" id="SFLDS00003">
    <property type="entry name" value="Haloacid_Dehalogenase"/>
    <property type="match status" value="1"/>
</dbReference>
<feature type="domain" description="P-type ATPase C-terminal" evidence="21">
    <location>
        <begin position="921"/>
        <end position="1172"/>
    </location>
</feature>
<keyword evidence="11 18" id="KW-1133">Transmembrane helix</keyword>
<evidence type="ECO:0000256" key="3">
    <source>
        <dbReference type="ARBA" id="ARBA00022448"/>
    </source>
</evidence>
<evidence type="ECO:0000256" key="12">
    <source>
        <dbReference type="ARBA" id="ARBA00023136"/>
    </source>
</evidence>
<feature type="compositionally biased region" description="Low complexity" evidence="19">
    <location>
        <begin position="1505"/>
        <end position="1514"/>
    </location>
</feature>
<dbReference type="InterPro" id="IPR044492">
    <property type="entry name" value="P_typ_ATPase_HD_dom"/>
</dbReference>
<feature type="region of interest" description="Disordered" evidence="19">
    <location>
        <begin position="1427"/>
        <end position="1454"/>
    </location>
</feature>
<keyword evidence="3" id="KW-0813">Transport</keyword>
<evidence type="ECO:0000313" key="22">
    <source>
        <dbReference type="EMBL" id="TPX60110.1"/>
    </source>
</evidence>
<feature type="transmembrane region" description="Helical" evidence="18">
    <location>
        <begin position="90"/>
        <end position="108"/>
    </location>
</feature>
<dbReference type="GO" id="GO:0012505">
    <property type="term" value="C:endomembrane system"/>
    <property type="evidence" value="ECO:0007669"/>
    <property type="project" value="UniProtKB-SubCell"/>
</dbReference>
<dbReference type="CDD" id="cd02073">
    <property type="entry name" value="P-type_ATPase_APLT_Dnf-like"/>
    <property type="match status" value="1"/>
</dbReference>
<accession>A0A507EAM5</accession>
<comment type="catalytic activity">
    <reaction evidence="13 18">
        <text>ATP + H2O + phospholipidSide 1 = ADP + phosphate + phospholipidSide 2.</text>
        <dbReference type="EC" id="7.6.2.1"/>
    </reaction>
</comment>
<feature type="binding site" evidence="16">
    <location>
        <position position="769"/>
    </location>
    <ligand>
        <name>ATP</name>
        <dbReference type="ChEBI" id="CHEBI:30616"/>
    </ligand>
</feature>
<dbReference type="PANTHER" id="PTHR24092">
    <property type="entry name" value="PROBABLE PHOSPHOLIPID-TRANSPORTING ATPASE"/>
    <property type="match status" value="1"/>
</dbReference>
<feature type="compositionally biased region" description="Pro residues" evidence="19">
    <location>
        <begin position="1515"/>
        <end position="1525"/>
    </location>
</feature>
<feature type="transmembrane region" description="Helical" evidence="18">
    <location>
        <begin position="1143"/>
        <end position="1162"/>
    </location>
</feature>
<feature type="binding site" evidence="16">
    <location>
        <position position="631"/>
    </location>
    <ligand>
        <name>ATP</name>
        <dbReference type="ChEBI" id="CHEBI:30616"/>
    </ligand>
</feature>
<dbReference type="Pfam" id="PF16212">
    <property type="entry name" value="PhoLip_ATPase_C"/>
    <property type="match status" value="1"/>
</dbReference>
<gene>
    <name evidence="22" type="ORF">PhCBS80983_g02030</name>
</gene>
<dbReference type="InterPro" id="IPR023214">
    <property type="entry name" value="HAD_sf"/>
</dbReference>
<dbReference type="InterPro" id="IPR008250">
    <property type="entry name" value="ATPase_P-typ_transduc_dom_A_sf"/>
</dbReference>
<feature type="binding site" evidence="17">
    <location>
        <position position="899"/>
    </location>
    <ligand>
        <name>Mg(2+)</name>
        <dbReference type="ChEBI" id="CHEBI:18420"/>
    </ligand>
</feature>
<dbReference type="PANTHER" id="PTHR24092:SF180">
    <property type="entry name" value="PHOSPHOLIPID-TRANSPORTING ATPASE DNF1-RELATED"/>
    <property type="match status" value="1"/>
</dbReference>
<dbReference type="STRING" id="109895.A0A507EAM5"/>
<evidence type="ECO:0000256" key="5">
    <source>
        <dbReference type="ARBA" id="ARBA00022692"/>
    </source>
</evidence>
<feature type="binding site" evidence="16">
    <location>
        <position position="688"/>
    </location>
    <ligand>
        <name>ATP</name>
        <dbReference type="ChEBI" id="CHEBI:30616"/>
    </ligand>
</feature>
<feature type="binding site" evidence="16">
    <location>
        <position position="589"/>
    </location>
    <ligand>
        <name>ATP</name>
        <dbReference type="ChEBI" id="CHEBI:30616"/>
    </ligand>
</feature>
<feature type="compositionally biased region" description="Low complexity" evidence="19">
    <location>
        <begin position="1439"/>
        <end position="1454"/>
    </location>
</feature>
<dbReference type="Pfam" id="PF16209">
    <property type="entry name" value="PhoLip_ATPase_N"/>
    <property type="match status" value="1"/>
</dbReference>
<evidence type="ECO:0000256" key="16">
    <source>
        <dbReference type="PIRSR" id="PIRSR606539-2"/>
    </source>
</evidence>
<feature type="binding site" evidence="16">
    <location>
        <position position="486"/>
    </location>
    <ligand>
        <name>ATP</name>
        <dbReference type="ChEBI" id="CHEBI:30616"/>
    </ligand>
</feature>
<feature type="binding site" evidence="16">
    <location>
        <position position="899"/>
    </location>
    <ligand>
        <name>ATP</name>
        <dbReference type="ChEBI" id="CHEBI:30616"/>
    </ligand>
</feature>
<dbReference type="EMBL" id="QEAQ01000018">
    <property type="protein sequence ID" value="TPX60110.1"/>
    <property type="molecule type" value="Genomic_DNA"/>
</dbReference>
<dbReference type="Proteomes" id="UP000318582">
    <property type="component" value="Unassembled WGS sequence"/>
</dbReference>
<feature type="compositionally biased region" description="Basic and acidic residues" evidence="19">
    <location>
        <begin position="1194"/>
        <end position="1204"/>
    </location>
</feature>
<feature type="compositionally biased region" description="Low complexity" evidence="19">
    <location>
        <begin position="1293"/>
        <end position="1307"/>
    </location>
</feature>
<feature type="compositionally biased region" description="Low complexity" evidence="19">
    <location>
        <begin position="1317"/>
        <end position="1330"/>
    </location>
</feature>
<feature type="binding site" evidence="16">
    <location>
        <position position="654"/>
    </location>
    <ligand>
        <name>ATP</name>
        <dbReference type="ChEBI" id="CHEBI:30616"/>
    </ligand>
</feature>
<feature type="transmembrane region" description="Helical" evidence="18">
    <location>
        <begin position="985"/>
        <end position="1005"/>
    </location>
</feature>
<evidence type="ECO:0000256" key="2">
    <source>
        <dbReference type="ARBA" id="ARBA00008109"/>
    </source>
</evidence>
<dbReference type="NCBIfam" id="TIGR01494">
    <property type="entry name" value="ATPase_P-type"/>
    <property type="match status" value="1"/>
</dbReference>
<dbReference type="Gene3D" id="2.70.150.10">
    <property type="entry name" value="Calcium-transporting ATPase, cytoplasmic transduction domain A"/>
    <property type="match status" value="1"/>
</dbReference>
<feature type="transmembrane region" description="Helical" evidence="18">
    <location>
        <begin position="401"/>
        <end position="421"/>
    </location>
</feature>
<comment type="subcellular location">
    <subcellularLocation>
        <location evidence="1">Endomembrane system</location>
        <topology evidence="1">Multi-pass membrane protein</topology>
    </subcellularLocation>
    <subcellularLocation>
        <location evidence="18">Membrane</location>
        <topology evidence="18">Multi-pass membrane protein</topology>
    </subcellularLocation>
</comment>
<keyword evidence="8 16" id="KW-0067">ATP-binding</keyword>
<dbReference type="Pfam" id="PF13246">
    <property type="entry name" value="Cation_ATPase"/>
    <property type="match status" value="1"/>
</dbReference>
<comment type="cofactor">
    <cofactor evidence="17">
        <name>Mg(2+)</name>
        <dbReference type="ChEBI" id="CHEBI:18420"/>
    </cofactor>
</comment>